<feature type="compositionally biased region" description="Basic residues" evidence="1">
    <location>
        <begin position="81"/>
        <end position="90"/>
    </location>
</feature>
<reference evidence="4" key="1">
    <citation type="journal article" date="2019" name="Int. J. Syst. Evol. Microbiol.">
        <title>The Global Catalogue of Microorganisms (GCM) 10K type strain sequencing project: providing services to taxonomists for standard genome sequencing and annotation.</title>
        <authorList>
            <consortium name="The Broad Institute Genomics Platform"/>
            <consortium name="The Broad Institute Genome Sequencing Center for Infectious Disease"/>
            <person name="Wu L."/>
            <person name="Ma J."/>
        </authorList>
    </citation>
    <scope>NUCLEOTIDE SEQUENCE [LARGE SCALE GENOMIC DNA]</scope>
    <source>
        <strain evidence="4">JCM 4087</strain>
    </source>
</reference>
<organism evidence="3 4">
    <name type="scientific">Acidicapsa dinghuensis</name>
    <dbReference type="NCBI Taxonomy" id="2218256"/>
    <lineage>
        <taxon>Bacteria</taxon>
        <taxon>Pseudomonadati</taxon>
        <taxon>Acidobacteriota</taxon>
        <taxon>Terriglobia</taxon>
        <taxon>Terriglobales</taxon>
        <taxon>Acidobacteriaceae</taxon>
        <taxon>Acidicapsa</taxon>
    </lineage>
</organism>
<keyword evidence="4" id="KW-1185">Reference proteome</keyword>
<dbReference type="RefSeq" id="WP_263341316.1">
    <property type="nucleotide sequence ID" value="NZ_JAGSYH010000007.1"/>
</dbReference>
<dbReference type="EMBL" id="JBHSPH010000004">
    <property type="protein sequence ID" value="MFC5863386.1"/>
    <property type="molecule type" value="Genomic_DNA"/>
</dbReference>
<comment type="caution">
    <text evidence="3">The sequence shown here is derived from an EMBL/GenBank/DDBJ whole genome shotgun (WGS) entry which is preliminary data.</text>
</comment>
<proteinExistence type="predicted"/>
<sequence length="90" mass="10267">MRNAAKSNLLVPEIREVMDIRQASDYLGISPDTLYKYASEAFIPAFKLGNRWRFKRSRLDEWMDRQSDAATAVPESEVGAKTKKPVKAAY</sequence>
<gene>
    <name evidence="3" type="ORF">ACFPT7_13865</name>
</gene>
<dbReference type="InterPro" id="IPR009061">
    <property type="entry name" value="DNA-bd_dom_put_sf"/>
</dbReference>
<dbReference type="SUPFAM" id="SSF46955">
    <property type="entry name" value="Putative DNA-binding domain"/>
    <property type="match status" value="1"/>
</dbReference>
<evidence type="ECO:0000313" key="4">
    <source>
        <dbReference type="Proteomes" id="UP001596091"/>
    </source>
</evidence>
<dbReference type="NCBIfam" id="TIGR01764">
    <property type="entry name" value="excise"/>
    <property type="match status" value="1"/>
</dbReference>
<feature type="region of interest" description="Disordered" evidence="1">
    <location>
        <begin position="70"/>
        <end position="90"/>
    </location>
</feature>
<dbReference type="InterPro" id="IPR041657">
    <property type="entry name" value="HTH_17"/>
</dbReference>
<protein>
    <submittedName>
        <fullName evidence="3">Helix-turn-helix domain-containing protein</fullName>
    </submittedName>
</protein>
<evidence type="ECO:0000313" key="3">
    <source>
        <dbReference type="EMBL" id="MFC5863386.1"/>
    </source>
</evidence>
<dbReference type="Proteomes" id="UP001596091">
    <property type="component" value="Unassembled WGS sequence"/>
</dbReference>
<dbReference type="Gene3D" id="3.90.105.50">
    <property type="match status" value="1"/>
</dbReference>
<dbReference type="Pfam" id="PF12728">
    <property type="entry name" value="HTH_17"/>
    <property type="match status" value="1"/>
</dbReference>
<dbReference type="InterPro" id="IPR038148">
    <property type="entry name" value="Tn1545/Tn916_Xis"/>
</dbReference>
<name>A0ABW1EHQ4_9BACT</name>
<accession>A0ABW1EHQ4</accession>
<feature type="domain" description="Helix-turn-helix" evidence="2">
    <location>
        <begin position="18"/>
        <end position="67"/>
    </location>
</feature>
<dbReference type="InterPro" id="IPR010093">
    <property type="entry name" value="SinI_DNA-bd"/>
</dbReference>
<evidence type="ECO:0000259" key="2">
    <source>
        <dbReference type="Pfam" id="PF12728"/>
    </source>
</evidence>
<evidence type="ECO:0000256" key="1">
    <source>
        <dbReference type="SAM" id="MobiDB-lite"/>
    </source>
</evidence>